<protein>
    <submittedName>
        <fullName evidence="1">Uncharacterized protein</fullName>
    </submittedName>
</protein>
<dbReference type="Proteomes" id="UP000001056">
    <property type="component" value="Unassembled WGS sequence"/>
</dbReference>
<accession>Q2HCH1</accession>
<sequence>MAFVQAAKLGPHANKLPTVRLLCETVWGTAAGMSLLCIVTRLRSRTPYLNSSLIPHTSDTNPTATVPNRRYQFGNTTLGFPTQMVMHTPLAVPICRPNGCWGCMVTINKPNLQSHTCTHTAYSHFSLTNNRSPVSYSRATKFFPIPPKSHPSLVAHTTQVALARAATYGEPTCYLPATIPHHPQTAITNGTALCPALPRHPSTRITIPTPTLANLRRKYNTIHPEQNHIMLSVVVRRELVGLAEAPG</sequence>
<evidence type="ECO:0000313" key="2">
    <source>
        <dbReference type="Proteomes" id="UP000001056"/>
    </source>
</evidence>
<evidence type="ECO:0000313" key="1">
    <source>
        <dbReference type="EMBL" id="EAQ93848.1"/>
    </source>
</evidence>
<dbReference type="GeneID" id="4387085"/>
<dbReference type="HOGENOM" id="CLU_1124400_0_0_1"/>
<dbReference type="RefSeq" id="XP_001221304.1">
    <property type="nucleotide sequence ID" value="XM_001221303.1"/>
</dbReference>
<proteinExistence type="predicted"/>
<dbReference type="EMBL" id="CH408029">
    <property type="protein sequence ID" value="EAQ93848.1"/>
    <property type="molecule type" value="Genomic_DNA"/>
</dbReference>
<gene>
    <name evidence="1" type="ORF">CHGG_02083</name>
</gene>
<dbReference type="InParanoid" id="Q2HCH1"/>
<dbReference type="VEuPathDB" id="FungiDB:CHGG_02083"/>
<dbReference type="AlphaFoldDB" id="Q2HCH1"/>
<organism evidence="1 2">
    <name type="scientific">Chaetomium globosum (strain ATCC 6205 / CBS 148.51 / DSM 1962 / NBRC 6347 / NRRL 1970)</name>
    <name type="common">Soil fungus</name>
    <dbReference type="NCBI Taxonomy" id="306901"/>
    <lineage>
        <taxon>Eukaryota</taxon>
        <taxon>Fungi</taxon>
        <taxon>Dikarya</taxon>
        <taxon>Ascomycota</taxon>
        <taxon>Pezizomycotina</taxon>
        <taxon>Sordariomycetes</taxon>
        <taxon>Sordariomycetidae</taxon>
        <taxon>Sordariales</taxon>
        <taxon>Chaetomiaceae</taxon>
        <taxon>Chaetomium</taxon>
    </lineage>
</organism>
<name>Q2HCH1_CHAGB</name>
<reference evidence="2" key="1">
    <citation type="journal article" date="2015" name="Genome Announc.">
        <title>Draft genome sequence of the cellulolytic fungus Chaetomium globosum.</title>
        <authorList>
            <person name="Cuomo C.A."/>
            <person name="Untereiner W.A."/>
            <person name="Ma L.-J."/>
            <person name="Grabherr M."/>
            <person name="Birren B.W."/>
        </authorList>
    </citation>
    <scope>NUCLEOTIDE SEQUENCE [LARGE SCALE GENOMIC DNA]</scope>
    <source>
        <strain evidence="2">ATCC 6205 / CBS 148.51 / DSM 1962 / NBRC 6347 / NRRL 1970</strain>
    </source>
</reference>
<keyword evidence="2" id="KW-1185">Reference proteome</keyword>